<dbReference type="GO" id="GO:0003700">
    <property type="term" value="F:DNA-binding transcription factor activity"/>
    <property type="evidence" value="ECO:0007669"/>
    <property type="project" value="InterPro"/>
</dbReference>
<reference evidence="7" key="1">
    <citation type="submission" date="2020-10" db="EMBL/GenBank/DDBJ databases">
        <authorList>
            <person name="Gilroy R."/>
        </authorList>
    </citation>
    <scope>NUCLEOTIDE SEQUENCE</scope>
    <source>
        <strain evidence="7">CHK176-22527</strain>
    </source>
</reference>
<dbReference type="GO" id="GO:0030170">
    <property type="term" value="F:pyridoxal phosphate binding"/>
    <property type="evidence" value="ECO:0007669"/>
    <property type="project" value="InterPro"/>
</dbReference>
<comment type="similarity">
    <text evidence="1">In the C-terminal section; belongs to the class-I pyridoxal-phosphate-dependent aminotransferase family.</text>
</comment>
<evidence type="ECO:0000256" key="2">
    <source>
        <dbReference type="ARBA" id="ARBA00022898"/>
    </source>
</evidence>
<dbReference type="PROSITE" id="PS50949">
    <property type="entry name" value="HTH_GNTR"/>
    <property type="match status" value="1"/>
</dbReference>
<dbReference type="PRINTS" id="PR00035">
    <property type="entry name" value="HTHGNTR"/>
</dbReference>
<dbReference type="PANTHER" id="PTHR46577">
    <property type="entry name" value="HTH-TYPE TRANSCRIPTIONAL REGULATORY PROTEIN GABR"/>
    <property type="match status" value="1"/>
</dbReference>
<evidence type="ECO:0000313" key="8">
    <source>
        <dbReference type="Proteomes" id="UP000824159"/>
    </source>
</evidence>
<gene>
    <name evidence="7" type="ORF">IAD12_00515</name>
</gene>
<accession>A0A9D1KTD8</accession>
<dbReference type="Gene3D" id="3.40.640.10">
    <property type="entry name" value="Type I PLP-dependent aspartate aminotransferase-like (Major domain)"/>
    <property type="match status" value="1"/>
</dbReference>
<dbReference type="GO" id="GO:0003677">
    <property type="term" value="F:DNA binding"/>
    <property type="evidence" value="ECO:0007669"/>
    <property type="project" value="UniProtKB-KW"/>
</dbReference>
<dbReference type="SMART" id="SM00345">
    <property type="entry name" value="HTH_GNTR"/>
    <property type="match status" value="1"/>
</dbReference>
<dbReference type="Pfam" id="PF00392">
    <property type="entry name" value="GntR"/>
    <property type="match status" value="1"/>
</dbReference>
<keyword evidence="7" id="KW-0032">Aminotransferase</keyword>
<feature type="domain" description="HTH gntR-type" evidence="6">
    <location>
        <begin position="10"/>
        <end position="78"/>
    </location>
</feature>
<dbReference type="SUPFAM" id="SSF53383">
    <property type="entry name" value="PLP-dependent transferases"/>
    <property type="match status" value="1"/>
</dbReference>
<sequence length="471" mass="53798">MIYLEKEEGKPLYEQLYVRFVEDIMSGALKAGEKLPSTRMLAEELSVSRNTVDRAYQQLVAEGYVHAMARSGFTVSSIPLDFNYGKKCDIRLGKDEEGIKTPQAHAPVKYDFSYGSMDNSVFPYRQWRKSLINVLGKMEAAGDIGYPDRLGEISLRREISRYLKNARDVKCDPSQIVITSGQQHSMEMIANIFEEGRKYFIMEEPGYDGIRKVFENHRYDIKPVPVEQDGIETGLLGHVNSSLLYVTPSHQFPTGAVTSIAKRRQLLQWAEDTDSYIIEDDYDSELRYVTKPIPAMQALDVCDRTIYTGTFSKSLAPVMRTAYIVFPPGLMQRFMSYYQRYNSQVNTLHQLTLADFIASGSYQRHISRLRNNYRKKLNILMEAVDRVMGDKVKITGGDAGIHILMQVKSRFSIDQLLEKAEAEGIRLYDTRALYFRRGNCPANQLLLGFPTIPESAVEAIMEKLAEVWELK</sequence>
<reference evidence="7" key="2">
    <citation type="journal article" date="2021" name="PeerJ">
        <title>Extensive microbial diversity within the chicken gut microbiome revealed by metagenomics and culture.</title>
        <authorList>
            <person name="Gilroy R."/>
            <person name="Ravi A."/>
            <person name="Getino M."/>
            <person name="Pursley I."/>
            <person name="Horton D.L."/>
            <person name="Alikhan N.F."/>
            <person name="Baker D."/>
            <person name="Gharbi K."/>
            <person name="Hall N."/>
            <person name="Watson M."/>
            <person name="Adriaenssens E.M."/>
            <person name="Foster-Nyarko E."/>
            <person name="Jarju S."/>
            <person name="Secka A."/>
            <person name="Antonio M."/>
            <person name="Oren A."/>
            <person name="Chaudhuri R.R."/>
            <person name="La Ragione R."/>
            <person name="Hildebrand F."/>
            <person name="Pallen M.J."/>
        </authorList>
    </citation>
    <scope>NUCLEOTIDE SEQUENCE</scope>
    <source>
        <strain evidence="7">CHK176-22527</strain>
    </source>
</reference>
<evidence type="ECO:0000256" key="5">
    <source>
        <dbReference type="ARBA" id="ARBA00023163"/>
    </source>
</evidence>
<dbReference type="Proteomes" id="UP000824159">
    <property type="component" value="Unassembled WGS sequence"/>
</dbReference>
<organism evidence="7 8">
    <name type="scientific">Candidatus Allocopromorpha excrementavium</name>
    <dbReference type="NCBI Taxonomy" id="2840741"/>
    <lineage>
        <taxon>Bacteria</taxon>
        <taxon>Bacillati</taxon>
        <taxon>Bacillota</taxon>
        <taxon>Clostridia</taxon>
        <taxon>Eubacteriales</taxon>
        <taxon>Eubacteriaceae</taxon>
        <taxon>Eubacteriaceae incertae sedis</taxon>
        <taxon>Candidatus Allocopromorpha</taxon>
    </lineage>
</organism>
<keyword evidence="2" id="KW-0663">Pyridoxal phosphate</keyword>
<dbReference type="PANTHER" id="PTHR46577:SF1">
    <property type="entry name" value="HTH-TYPE TRANSCRIPTIONAL REGULATORY PROTEIN GABR"/>
    <property type="match status" value="1"/>
</dbReference>
<keyword evidence="7" id="KW-0808">Transferase</keyword>
<keyword evidence="4" id="KW-0238">DNA-binding</keyword>
<dbReference type="CDD" id="cd07377">
    <property type="entry name" value="WHTH_GntR"/>
    <property type="match status" value="1"/>
</dbReference>
<dbReference type="InterPro" id="IPR004839">
    <property type="entry name" value="Aminotransferase_I/II_large"/>
</dbReference>
<dbReference type="InterPro" id="IPR051446">
    <property type="entry name" value="HTH_trans_reg/aminotransferase"/>
</dbReference>
<keyword evidence="5" id="KW-0804">Transcription</keyword>
<dbReference type="InterPro" id="IPR015421">
    <property type="entry name" value="PyrdxlP-dep_Trfase_major"/>
</dbReference>
<dbReference type="EMBL" id="DVLX01000007">
    <property type="protein sequence ID" value="HIT98721.1"/>
    <property type="molecule type" value="Genomic_DNA"/>
</dbReference>
<evidence type="ECO:0000256" key="1">
    <source>
        <dbReference type="ARBA" id="ARBA00005384"/>
    </source>
</evidence>
<evidence type="ECO:0000313" key="7">
    <source>
        <dbReference type="EMBL" id="HIT98721.1"/>
    </source>
</evidence>
<dbReference type="CDD" id="cd00609">
    <property type="entry name" value="AAT_like"/>
    <property type="match status" value="1"/>
</dbReference>
<proteinExistence type="inferred from homology"/>
<dbReference type="InterPro" id="IPR000524">
    <property type="entry name" value="Tscrpt_reg_HTH_GntR"/>
</dbReference>
<keyword evidence="3" id="KW-0805">Transcription regulation</keyword>
<name>A0A9D1KTD8_9FIRM</name>
<dbReference type="SUPFAM" id="SSF46785">
    <property type="entry name" value="Winged helix' DNA-binding domain"/>
    <property type="match status" value="1"/>
</dbReference>
<evidence type="ECO:0000256" key="3">
    <source>
        <dbReference type="ARBA" id="ARBA00023015"/>
    </source>
</evidence>
<dbReference type="Gene3D" id="1.10.10.10">
    <property type="entry name" value="Winged helix-like DNA-binding domain superfamily/Winged helix DNA-binding domain"/>
    <property type="match status" value="1"/>
</dbReference>
<evidence type="ECO:0000256" key="4">
    <source>
        <dbReference type="ARBA" id="ARBA00023125"/>
    </source>
</evidence>
<dbReference type="InterPro" id="IPR036390">
    <property type="entry name" value="WH_DNA-bd_sf"/>
</dbReference>
<evidence type="ECO:0000259" key="6">
    <source>
        <dbReference type="PROSITE" id="PS50949"/>
    </source>
</evidence>
<dbReference type="Pfam" id="PF00155">
    <property type="entry name" value="Aminotran_1_2"/>
    <property type="match status" value="1"/>
</dbReference>
<dbReference type="GO" id="GO:0008483">
    <property type="term" value="F:transaminase activity"/>
    <property type="evidence" value="ECO:0007669"/>
    <property type="project" value="UniProtKB-KW"/>
</dbReference>
<comment type="caution">
    <text evidence="7">The sequence shown here is derived from an EMBL/GenBank/DDBJ whole genome shotgun (WGS) entry which is preliminary data.</text>
</comment>
<protein>
    <submittedName>
        <fullName evidence="7">PLP-dependent aminotransferase family protein</fullName>
    </submittedName>
</protein>
<dbReference type="InterPro" id="IPR015424">
    <property type="entry name" value="PyrdxlP-dep_Trfase"/>
</dbReference>
<dbReference type="InterPro" id="IPR036388">
    <property type="entry name" value="WH-like_DNA-bd_sf"/>
</dbReference>
<dbReference type="AlphaFoldDB" id="A0A9D1KTD8"/>